<keyword evidence="2 4" id="KW-0808">Transferase</keyword>
<comment type="caution">
    <text evidence="4">Lacks conserved residue(s) required for the propagation of feature annotation.</text>
</comment>
<feature type="site" description="Raises pKa of active site His" evidence="4">
    <location>
        <position position="176"/>
    </location>
</feature>
<feature type="binding site" evidence="4">
    <location>
        <begin position="17"/>
        <end position="19"/>
    </location>
    <ligand>
        <name>N(1)-(5-phospho-beta-D-ribosyl)glycinamide</name>
        <dbReference type="ChEBI" id="CHEBI:143788"/>
    </ligand>
</feature>
<name>A0A4V6I6T9_9HELI</name>
<dbReference type="Proteomes" id="UP000029920">
    <property type="component" value="Unassembled WGS sequence"/>
</dbReference>
<feature type="active site" description="Proton donor" evidence="4">
    <location>
        <position position="140"/>
    </location>
</feature>
<accession>A0A4V6I6T9</accession>
<comment type="function">
    <text evidence="4">Catalyzes the transfer of a formyl group from 10-formyltetrahydrofolate to 5-phospho-ribosyl-glycinamide (GAR), producing 5-phospho-ribosyl-N-formylglycinamide (FGAR) and tetrahydrofolate.</text>
</comment>
<keyword evidence="3 4" id="KW-0658">Purine biosynthesis</keyword>
<proteinExistence type="inferred from homology"/>
<evidence type="ECO:0000313" key="6">
    <source>
        <dbReference type="EMBL" id="TLE17025.1"/>
    </source>
</evidence>
<evidence type="ECO:0000256" key="2">
    <source>
        <dbReference type="ARBA" id="ARBA00022679"/>
    </source>
</evidence>
<dbReference type="UniPathway" id="UPA00074">
    <property type="reaction ID" value="UER00126"/>
</dbReference>
<dbReference type="InterPro" id="IPR002376">
    <property type="entry name" value="Formyl_transf_N"/>
</dbReference>
<keyword evidence="7" id="KW-1185">Reference proteome</keyword>
<evidence type="ECO:0000313" key="7">
    <source>
        <dbReference type="Proteomes" id="UP000029920"/>
    </source>
</evidence>
<dbReference type="AlphaFoldDB" id="A0A4V6I6T9"/>
<evidence type="ECO:0000259" key="5">
    <source>
        <dbReference type="Pfam" id="PF00551"/>
    </source>
</evidence>
<dbReference type="EMBL" id="JRPC02000002">
    <property type="protein sequence ID" value="TLE17025.1"/>
    <property type="molecule type" value="Genomic_DNA"/>
</dbReference>
<evidence type="ECO:0000256" key="1">
    <source>
        <dbReference type="ARBA" id="ARBA00005054"/>
    </source>
</evidence>
<feature type="binding site" evidence="4">
    <location>
        <position position="98"/>
    </location>
    <ligand>
        <name>(6R)-10-formyltetrahydrofolate</name>
        <dbReference type="ChEBI" id="CHEBI:195366"/>
    </ligand>
</feature>
<dbReference type="GO" id="GO:0006189">
    <property type="term" value="P:'de novo' IMP biosynthetic process"/>
    <property type="evidence" value="ECO:0007669"/>
    <property type="project" value="UniProtKB-UniRule"/>
</dbReference>
<comment type="pathway">
    <text evidence="1 4">Purine metabolism; IMP biosynthesis via de novo pathway; N(2)-formyl-N(1)-(5-phospho-D-ribosyl)glycinamide from N(1)-(5-phospho-D-ribosyl)glycinamide (10-formyl THF route): step 1/1.</text>
</comment>
<reference evidence="6 7" key="1">
    <citation type="journal article" date="2014" name="Genome Announc.">
        <title>Draft genome sequences of eight enterohepatic helicobacter species isolated from both laboratory and wild rodents.</title>
        <authorList>
            <person name="Sheh A."/>
            <person name="Shen Z."/>
            <person name="Fox J.G."/>
        </authorList>
    </citation>
    <scope>NUCLEOTIDE SEQUENCE [LARGE SCALE GENOMIC DNA]</scope>
    <source>
        <strain evidence="6 7">MIT-03-7007</strain>
    </source>
</reference>
<dbReference type="PANTHER" id="PTHR43369">
    <property type="entry name" value="PHOSPHORIBOSYLGLYCINAMIDE FORMYLTRANSFERASE"/>
    <property type="match status" value="1"/>
</dbReference>
<dbReference type="CDD" id="cd08645">
    <property type="entry name" value="FMT_core_GART"/>
    <property type="match status" value="1"/>
</dbReference>
<dbReference type="GO" id="GO:0004644">
    <property type="term" value="F:phosphoribosylglycinamide formyltransferase activity"/>
    <property type="evidence" value="ECO:0007669"/>
    <property type="project" value="UniProtKB-UniRule"/>
</dbReference>
<gene>
    <name evidence="4 6" type="primary">purN</name>
    <name evidence="6" type="ORF">LS72_001175</name>
</gene>
<protein>
    <recommendedName>
        <fullName evidence="4">Phosphoribosylglycinamide formyltransferase</fullName>
        <ecNumber evidence="4">2.1.2.2</ecNumber>
    </recommendedName>
    <alternativeName>
        <fullName evidence="4">5'-phosphoribosylglycinamide transformylase</fullName>
    </alternativeName>
    <alternativeName>
        <fullName evidence="4">GAR transformylase</fullName>
        <shortName evidence="4">GART</shortName>
    </alternativeName>
</protein>
<dbReference type="NCBIfam" id="TIGR00639">
    <property type="entry name" value="PurN"/>
    <property type="match status" value="1"/>
</dbReference>
<dbReference type="HAMAP" id="MF_01930">
    <property type="entry name" value="PurN"/>
    <property type="match status" value="1"/>
</dbReference>
<evidence type="ECO:0000256" key="3">
    <source>
        <dbReference type="ARBA" id="ARBA00022755"/>
    </source>
</evidence>
<feature type="domain" description="Formyl transferase N-terminal" evidence="5">
    <location>
        <begin position="54"/>
        <end position="213"/>
    </location>
</feature>
<dbReference type="SUPFAM" id="SSF53328">
    <property type="entry name" value="Formyltransferase"/>
    <property type="match status" value="1"/>
</dbReference>
<dbReference type="Pfam" id="PF00551">
    <property type="entry name" value="Formyl_trans_N"/>
    <property type="match status" value="1"/>
</dbReference>
<comment type="similarity">
    <text evidence="4">Belongs to the GART family.</text>
</comment>
<dbReference type="Gene3D" id="3.40.50.170">
    <property type="entry name" value="Formyl transferase, N-terminal domain"/>
    <property type="match status" value="1"/>
</dbReference>
<dbReference type="InterPro" id="IPR004607">
    <property type="entry name" value="GART"/>
</dbReference>
<dbReference type="InterPro" id="IPR036477">
    <property type="entry name" value="Formyl_transf_N_sf"/>
</dbReference>
<dbReference type="PANTHER" id="PTHR43369:SF2">
    <property type="entry name" value="PHOSPHORIBOSYLGLYCINAMIDE FORMYLTRANSFERASE"/>
    <property type="match status" value="1"/>
</dbReference>
<evidence type="ECO:0000256" key="4">
    <source>
        <dbReference type="HAMAP-Rule" id="MF_01930"/>
    </source>
</evidence>
<comment type="caution">
    <text evidence="6">The sequence shown here is derived from an EMBL/GenBank/DDBJ whole genome shotgun (WGS) entry which is preliminary data.</text>
</comment>
<comment type="catalytic activity">
    <reaction evidence="4">
        <text>N(1)-(5-phospho-beta-D-ribosyl)glycinamide + (6R)-10-formyltetrahydrofolate = N(2)-formyl-N(1)-(5-phospho-beta-D-ribosyl)glycinamide + (6S)-5,6,7,8-tetrahydrofolate + H(+)</text>
        <dbReference type="Rhea" id="RHEA:15053"/>
        <dbReference type="ChEBI" id="CHEBI:15378"/>
        <dbReference type="ChEBI" id="CHEBI:57453"/>
        <dbReference type="ChEBI" id="CHEBI:143788"/>
        <dbReference type="ChEBI" id="CHEBI:147286"/>
        <dbReference type="ChEBI" id="CHEBI:195366"/>
        <dbReference type="EC" id="2.1.2.2"/>
    </reaction>
</comment>
<dbReference type="GO" id="GO:0005737">
    <property type="term" value="C:cytoplasm"/>
    <property type="evidence" value="ECO:0007669"/>
    <property type="project" value="TreeGrafter"/>
</dbReference>
<feature type="binding site" evidence="4">
    <location>
        <position position="138"/>
    </location>
    <ligand>
        <name>(6R)-10-formyltetrahydrofolate</name>
        <dbReference type="ChEBI" id="CHEBI:195366"/>
    </ligand>
</feature>
<sequence length="220" mass="24522">MENKVAKKIAILFSGNGSNLEIIIKTLHQKAFKQAGAFIQKEGLLISGIDKQYIECQDSPKIEVVLALSNKSNAYGIQRAKTLGIPTQVLESKVYSSRESFDKDLVEILQSFRIDLCVLAGFMRVLTPYFVESIPCINIHPSLLPLFKGARGIEESFNAPMQLGGVSVHYVSNELDSGELIAQGVLIKHKQESLQSYTQRIHNLEHFLYPLAILKVLYGD</sequence>
<organism evidence="6 7">
    <name type="scientific">Helicobacter apodemus</name>
    <dbReference type="NCBI Taxonomy" id="135569"/>
    <lineage>
        <taxon>Bacteria</taxon>
        <taxon>Pseudomonadati</taxon>
        <taxon>Campylobacterota</taxon>
        <taxon>Epsilonproteobacteria</taxon>
        <taxon>Campylobacterales</taxon>
        <taxon>Helicobacteraceae</taxon>
        <taxon>Helicobacter</taxon>
    </lineage>
</organism>
<dbReference type="EC" id="2.1.2.2" evidence="4"/>